<dbReference type="InterPro" id="IPR038234">
    <property type="entry name" value="Colicin_E5_C_sf"/>
</dbReference>
<evidence type="ECO:0000259" key="1">
    <source>
        <dbReference type="Pfam" id="PF12106"/>
    </source>
</evidence>
<accession>A0ABS1AY83</accession>
<comment type="caution">
    <text evidence="2">The sequence shown here is derived from an EMBL/GenBank/DDBJ whole genome shotgun (WGS) entry which is preliminary data.</text>
</comment>
<organism evidence="2 3">
    <name type="scientific">Burkholderia vietnamiensis</name>
    <dbReference type="NCBI Taxonomy" id="60552"/>
    <lineage>
        <taxon>Bacteria</taxon>
        <taxon>Pseudomonadati</taxon>
        <taxon>Pseudomonadota</taxon>
        <taxon>Betaproteobacteria</taxon>
        <taxon>Burkholderiales</taxon>
        <taxon>Burkholderiaceae</taxon>
        <taxon>Burkholderia</taxon>
        <taxon>Burkholderia cepacia complex</taxon>
    </lineage>
</organism>
<proteinExistence type="predicted"/>
<dbReference type="Proteomes" id="UP000808215">
    <property type="component" value="Unassembled WGS sequence"/>
</dbReference>
<dbReference type="Gene3D" id="3.30.2310.30">
    <property type="match status" value="1"/>
</dbReference>
<reference evidence="2 3" key="1">
    <citation type="submission" date="2020-11" db="EMBL/GenBank/DDBJ databases">
        <title>Enhanced detection system for hospital associated transmission using whole genome sequencing surveillance.</title>
        <authorList>
            <person name="Harrison L.H."/>
            <person name="Van Tyne D."/>
            <person name="Marsh J.W."/>
            <person name="Griffith M.P."/>
            <person name="Snyder D.J."/>
            <person name="Cooper V.S."/>
            <person name="Mustapha M."/>
        </authorList>
    </citation>
    <scope>NUCLEOTIDE SEQUENCE [LARGE SCALE GENOMIC DNA]</scope>
    <source>
        <strain evidence="2 3">BC00020</strain>
    </source>
</reference>
<evidence type="ECO:0000313" key="2">
    <source>
        <dbReference type="EMBL" id="MBJ9689091.1"/>
    </source>
</evidence>
<dbReference type="InterPro" id="IPR038233">
    <property type="entry name" value="Colicin_D/E5_nuclease"/>
</dbReference>
<dbReference type="EMBL" id="JADVKH010000042">
    <property type="protein sequence ID" value="MBJ9689091.1"/>
    <property type="molecule type" value="Genomic_DNA"/>
</dbReference>
<gene>
    <name evidence="2" type="ORF">I5589_18610</name>
</gene>
<dbReference type="SUPFAM" id="SSF102824">
    <property type="entry name" value="Colicin D/E5 nuclease domain"/>
    <property type="match status" value="1"/>
</dbReference>
<feature type="domain" description="Colicin E5 ribonuclease" evidence="1">
    <location>
        <begin position="21"/>
        <end position="91"/>
    </location>
</feature>
<sequence length="95" mass="10547">MLPQTMQVLPSSLKFLGRWGRRWTSDSIASTIAHPVETIATQDTRFDPTTGTRRSDPATAYVNADGSYVVVNDKNGTVVQVSNRNNPNWKAPWAK</sequence>
<name>A0ABS1AY83_BURVI</name>
<evidence type="ECO:0000313" key="3">
    <source>
        <dbReference type="Proteomes" id="UP000808215"/>
    </source>
</evidence>
<dbReference type="InterPro" id="IPR021964">
    <property type="entry name" value="Colicin_E5_C"/>
</dbReference>
<dbReference type="Pfam" id="PF12106">
    <property type="entry name" value="Colicin_E5"/>
    <property type="match status" value="1"/>
</dbReference>
<keyword evidence="3" id="KW-1185">Reference proteome</keyword>
<protein>
    <recommendedName>
        <fullName evidence="1">Colicin E5 ribonuclease domain-containing protein</fullName>
    </recommendedName>
</protein>